<sequence>MLFASHMLTCCALKDPADFLRGTFVANVFLEYITYSRRFSPELLAFLERLLRHKALKFEADSASIQGKQDLKLSLKALGSSQVEMNDELRVKLIHAGVKLAEKCASLYEALPSYPEISASLLSVCQALDSRAYPESLKALVESTLAKLSQKVERKPLRPSKKPPPMKRLLEPKFSMKFDGRKHFMGGEKKAELKRLNYKHKKEMKGAMREIRRDNQFLAHHVLKERLQRDAERKEKVKRIYQELASQEGEFKALKRKKEKLSNRM</sequence>
<evidence type="ECO:0000256" key="4">
    <source>
        <dbReference type="ARBA" id="ARBA00022552"/>
    </source>
</evidence>
<proteinExistence type="inferred from homology"/>
<name>A0A9J6GEY9_HAELO</name>
<feature type="coiled-coil region" evidence="7">
    <location>
        <begin position="224"/>
        <end position="264"/>
    </location>
</feature>
<comment type="function">
    <text evidence="6">Involved in nucleolar processing of pre-18S ribosomal RNA. Has a role in the nuclear export of 40S pre-ribosomal subunit to the cytoplasm.</text>
</comment>
<dbReference type="GO" id="GO:0030490">
    <property type="term" value="P:maturation of SSU-rRNA"/>
    <property type="evidence" value="ECO:0007669"/>
    <property type="project" value="TreeGrafter"/>
</dbReference>
<keyword evidence="4" id="KW-0698">rRNA processing</keyword>
<dbReference type="VEuPathDB" id="VectorBase:HLOH_062621"/>
<dbReference type="OMA" id="QVEMNDE"/>
<evidence type="ECO:0000256" key="1">
    <source>
        <dbReference type="ARBA" id="ARBA00004604"/>
    </source>
</evidence>
<dbReference type="InterPro" id="IPR007276">
    <property type="entry name" value="Nop14"/>
</dbReference>
<gene>
    <name evidence="8" type="ORF">HPB48_018382</name>
</gene>
<protein>
    <recommendedName>
        <fullName evidence="10">Nucleolar protein 14</fullName>
    </recommendedName>
</protein>
<organism evidence="8 9">
    <name type="scientific">Haemaphysalis longicornis</name>
    <name type="common">Bush tick</name>
    <dbReference type="NCBI Taxonomy" id="44386"/>
    <lineage>
        <taxon>Eukaryota</taxon>
        <taxon>Metazoa</taxon>
        <taxon>Ecdysozoa</taxon>
        <taxon>Arthropoda</taxon>
        <taxon>Chelicerata</taxon>
        <taxon>Arachnida</taxon>
        <taxon>Acari</taxon>
        <taxon>Parasitiformes</taxon>
        <taxon>Ixodida</taxon>
        <taxon>Ixodoidea</taxon>
        <taxon>Ixodidae</taxon>
        <taxon>Haemaphysalinae</taxon>
        <taxon>Haemaphysalis</taxon>
    </lineage>
</organism>
<evidence type="ECO:0000256" key="2">
    <source>
        <dbReference type="ARBA" id="ARBA00007466"/>
    </source>
</evidence>
<dbReference type="AlphaFoldDB" id="A0A9J6GEY9"/>
<keyword evidence="9" id="KW-1185">Reference proteome</keyword>
<keyword evidence="7" id="KW-0175">Coiled coil</keyword>
<keyword evidence="5" id="KW-0539">Nucleus</keyword>
<dbReference type="GO" id="GO:0030692">
    <property type="term" value="C:Noc4p-Nop14p complex"/>
    <property type="evidence" value="ECO:0007669"/>
    <property type="project" value="TreeGrafter"/>
</dbReference>
<dbReference type="OrthoDB" id="441771at2759"/>
<evidence type="ECO:0000313" key="9">
    <source>
        <dbReference type="Proteomes" id="UP000821853"/>
    </source>
</evidence>
<evidence type="ECO:0000256" key="5">
    <source>
        <dbReference type="ARBA" id="ARBA00023242"/>
    </source>
</evidence>
<keyword evidence="3" id="KW-0690">Ribosome biogenesis</keyword>
<evidence type="ECO:0008006" key="10">
    <source>
        <dbReference type="Google" id="ProtNLM"/>
    </source>
</evidence>
<dbReference type="Pfam" id="PF04147">
    <property type="entry name" value="Nop14"/>
    <property type="match status" value="1"/>
</dbReference>
<accession>A0A9J6GEY9</accession>
<evidence type="ECO:0000256" key="3">
    <source>
        <dbReference type="ARBA" id="ARBA00022517"/>
    </source>
</evidence>
<comment type="similarity">
    <text evidence="2">Belongs to the NOP14 family.</text>
</comment>
<evidence type="ECO:0000256" key="6">
    <source>
        <dbReference type="ARBA" id="ARBA00024695"/>
    </source>
</evidence>
<evidence type="ECO:0000313" key="8">
    <source>
        <dbReference type="EMBL" id="KAH9373329.1"/>
    </source>
</evidence>
<dbReference type="PANTHER" id="PTHR23183:SF0">
    <property type="entry name" value="NUCLEOLAR PROTEIN 14"/>
    <property type="match status" value="1"/>
</dbReference>
<reference evidence="8 9" key="1">
    <citation type="journal article" date="2020" name="Cell">
        <title>Large-Scale Comparative Analyses of Tick Genomes Elucidate Their Genetic Diversity and Vector Capacities.</title>
        <authorList>
            <consortium name="Tick Genome and Microbiome Consortium (TIGMIC)"/>
            <person name="Jia N."/>
            <person name="Wang J."/>
            <person name="Shi W."/>
            <person name="Du L."/>
            <person name="Sun Y."/>
            <person name="Zhan W."/>
            <person name="Jiang J.F."/>
            <person name="Wang Q."/>
            <person name="Zhang B."/>
            <person name="Ji P."/>
            <person name="Bell-Sakyi L."/>
            <person name="Cui X.M."/>
            <person name="Yuan T.T."/>
            <person name="Jiang B.G."/>
            <person name="Yang W.F."/>
            <person name="Lam T.T."/>
            <person name="Chang Q.C."/>
            <person name="Ding S.J."/>
            <person name="Wang X.J."/>
            <person name="Zhu J.G."/>
            <person name="Ruan X.D."/>
            <person name="Zhao L."/>
            <person name="Wei J.T."/>
            <person name="Ye R.Z."/>
            <person name="Que T.C."/>
            <person name="Du C.H."/>
            <person name="Zhou Y.H."/>
            <person name="Cheng J.X."/>
            <person name="Dai P.F."/>
            <person name="Guo W.B."/>
            <person name="Han X.H."/>
            <person name="Huang E.J."/>
            <person name="Li L.F."/>
            <person name="Wei W."/>
            <person name="Gao Y.C."/>
            <person name="Liu J.Z."/>
            <person name="Shao H.Z."/>
            <person name="Wang X."/>
            <person name="Wang C.C."/>
            <person name="Yang T.C."/>
            <person name="Huo Q.B."/>
            <person name="Li W."/>
            <person name="Chen H.Y."/>
            <person name="Chen S.E."/>
            <person name="Zhou L.G."/>
            <person name="Ni X.B."/>
            <person name="Tian J.H."/>
            <person name="Sheng Y."/>
            <person name="Liu T."/>
            <person name="Pan Y.S."/>
            <person name="Xia L.Y."/>
            <person name="Li J."/>
            <person name="Zhao F."/>
            <person name="Cao W.C."/>
        </authorList>
    </citation>
    <scope>NUCLEOTIDE SEQUENCE [LARGE SCALE GENOMIC DNA]</scope>
    <source>
        <strain evidence="8">HaeL-2018</strain>
    </source>
</reference>
<comment type="caution">
    <text evidence="8">The sequence shown here is derived from an EMBL/GenBank/DDBJ whole genome shotgun (WGS) entry which is preliminary data.</text>
</comment>
<dbReference type="GO" id="GO:0032040">
    <property type="term" value="C:small-subunit processome"/>
    <property type="evidence" value="ECO:0007669"/>
    <property type="project" value="InterPro"/>
</dbReference>
<evidence type="ECO:0000256" key="7">
    <source>
        <dbReference type="SAM" id="Coils"/>
    </source>
</evidence>
<dbReference type="PANTHER" id="PTHR23183">
    <property type="entry name" value="NOP14"/>
    <property type="match status" value="1"/>
</dbReference>
<dbReference type="Proteomes" id="UP000821853">
    <property type="component" value="Chromosome 4"/>
</dbReference>
<comment type="subcellular location">
    <subcellularLocation>
        <location evidence="1">Nucleus</location>
        <location evidence="1">Nucleolus</location>
    </subcellularLocation>
</comment>
<dbReference type="EMBL" id="JABSTR010000006">
    <property type="protein sequence ID" value="KAH9373329.1"/>
    <property type="molecule type" value="Genomic_DNA"/>
</dbReference>